<protein>
    <submittedName>
        <fullName evidence="2">Uncharacterized protein</fullName>
    </submittedName>
</protein>
<reference evidence="2" key="2">
    <citation type="submission" date="2022-06" db="UniProtKB">
        <authorList>
            <consortium name="EnsemblMetazoa"/>
        </authorList>
    </citation>
    <scope>IDENTIFICATION</scope>
    <source>
        <strain evidence="2">PS312</strain>
    </source>
</reference>
<proteinExistence type="predicted"/>
<feature type="compositionally biased region" description="Low complexity" evidence="1">
    <location>
        <begin position="69"/>
        <end position="78"/>
    </location>
</feature>
<evidence type="ECO:0000256" key="1">
    <source>
        <dbReference type="SAM" id="MobiDB-lite"/>
    </source>
</evidence>
<feature type="region of interest" description="Disordered" evidence="1">
    <location>
        <begin position="112"/>
        <end position="140"/>
    </location>
</feature>
<accession>A0A8R1Y9V3</accession>
<name>A0A2A6CB21_PRIPA</name>
<dbReference type="AlphaFoldDB" id="A0A2A6CB21"/>
<reference evidence="3" key="1">
    <citation type="journal article" date="2008" name="Nat. Genet.">
        <title>The Pristionchus pacificus genome provides a unique perspective on nematode lifestyle and parasitism.</title>
        <authorList>
            <person name="Dieterich C."/>
            <person name="Clifton S.W."/>
            <person name="Schuster L.N."/>
            <person name="Chinwalla A."/>
            <person name="Delehaunty K."/>
            <person name="Dinkelacker I."/>
            <person name="Fulton L."/>
            <person name="Fulton R."/>
            <person name="Godfrey J."/>
            <person name="Minx P."/>
            <person name="Mitreva M."/>
            <person name="Roeseler W."/>
            <person name="Tian H."/>
            <person name="Witte H."/>
            <person name="Yang S.P."/>
            <person name="Wilson R.K."/>
            <person name="Sommer R.J."/>
        </authorList>
    </citation>
    <scope>NUCLEOTIDE SEQUENCE [LARGE SCALE GENOMIC DNA]</scope>
    <source>
        <strain evidence="3">PS312</strain>
    </source>
</reference>
<sequence>MVSYVNREEKLMNIQQVKKEEVINSEGENPMDNDEIIPSQHKTKELSMKKENKKVKTEESEEISDGRKTTTSSKSTPPINKPKEEMLSDDLRFCDKFLVDKVATKKRYRIKVESEDESDPMNEKEAKKSQHKIINPNKKKVPLKKPIIGLLDRWIRLPKDDKKEKGEGQ</sequence>
<organism evidence="2 3">
    <name type="scientific">Pristionchus pacificus</name>
    <name type="common">Parasitic nematode worm</name>
    <dbReference type="NCBI Taxonomy" id="54126"/>
    <lineage>
        <taxon>Eukaryota</taxon>
        <taxon>Metazoa</taxon>
        <taxon>Ecdysozoa</taxon>
        <taxon>Nematoda</taxon>
        <taxon>Chromadorea</taxon>
        <taxon>Rhabditida</taxon>
        <taxon>Rhabditina</taxon>
        <taxon>Diplogasteromorpha</taxon>
        <taxon>Diplogasteroidea</taxon>
        <taxon>Neodiplogasteridae</taxon>
        <taxon>Pristionchus</taxon>
    </lineage>
</organism>
<accession>A0A2A6CB21</accession>
<feature type="region of interest" description="Disordered" evidence="1">
    <location>
        <begin position="21"/>
        <end position="84"/>
    </location>
</feature>
<evidence type="ECO:0000313" key="2">
    <source>
        <dbReference type="EnsemblMetazoa" id="PPA08874.1"/>
    </source>
</evidence>
<gene>
    <name evidence="2" type="primary">WBGene00098428</name>
</gene>
<dbReference type="EnsemblMetazoa" id="PPA08874.1">
    <property type="protein sequence ID" value="PPA08874.1"/>
    <property type="gene ID" value="WBGene00098428"/>
</dbReference>
<keyword evidence="3" id="KW-1185">Reference proteome</keyword>
<evidence type="ECO:0000313" key="3">
    <source>
        <dbReference type="Proteomes" id="UP000005239"/>
    </source>
</evidence>
<feature type="compositionally biased region" description="Basic and acidic residues" evidence="1">
    <location>
        <begin position="42"/>
        <end position="68"/>
    </location>
</feature>
<dbReference type="Proteomes" id="UP000005239">
    <property type="component" value="Unassembled WGS sequence"/>
</dbReference>